<dbReference type="EMBL" id="VIEB01000351">
    <property type="protein sequence ID" value="TQD94046.1"/>
    <property type="molecule type" value="Genomic_DNA"/>
</dbReference>
<organism evidence="1 2">
    <name type="scientific">Malus baccata</name>
    <name type="common">Siberian crab apple</name>
    <name type="synonym">Pyrus baccata</name>
    <dbReference type="NCBI Taxonomy" id="106549"/>
    <lineage>
        <taxon>Eukaryota</taxon>
        <taxon>Viridiplantae</taxon>
        <taxon>Streptophyta</taxon>
        <taxon>Embryophyta</taxon>
        <taxon>Tracheophyta</taxon>
        <taxon>Spermatophyta</taxon>
        <taxon>Magnoliopsida</taxon>
        <taxon>eudicotyledons</taxon>
        <taxon>Gunneridae</taxon>
        <taxon>Pentapetalae</taxon>
        <taxon>rosids</taxon>
        <taxon>fabids</taxon>
        <taxon>Rosales</taxon>
        <taxon>Rosaceae</taxon>
        <taxon>Amygdaloideae</taxon>
        <taxon>Maleae</taxon>
        <taxon>Malus</taxon>
    </lineage>
</organism>
<comment type="caution">
    <text evidence="1">The sequence shown here is derived from an EMBL/GenBank/DDBJ whole genome shotgun (WGS) entry which is preliminary data.</text>
</comment>
<accession>A0A540M5R6</accession>
<proteinExistence type="predicted"/>
<evidence type="ECO:0000313" key="2">
    <source>
        <dbReference type="Proteomes" id="UP000315295"/>
    </source>
</evidence>
<sequence length="95" mass="10495">MPIQTYSVRQIIREESRELFVGAKVCASKKGSSLPTSLDDCRVFIVTHANSPDACPTSSLEDMGLVASLMGISTYYYPRVFSNWTCHLRTCVSLG</sequence>
<dbReference type="Proteomes" id="UP000315295">
    <property type="component" value="Unassembled WGS sequence"/>
</dbReference>
<keyword evidence="2" id="KW-1185">Reference proteome</keyword>
<name>A0A540M5R6_MALBA</name>
<gene>
    <name evidence="1" type="ORF">C1H46_020379</name>
</gene>
<reference evidence="1 2" key="1">
    <citation type="journal article" date="2019" name="G3 (Bethesda)">
        <title>Sequencing of a Wild Apple (Malus baccata) Genome Unravels the Differences Between Cultivated and Wild Apple Species Regarding Disease Resistance and Cold Tolerance.</title>
        <authorList>
            <person name="Chen X."/>
        </authorList>
    </citation>
    <scope>NUCLEOTIDE SEQUENCE [LARGE SCALE GENOMIC DNA]</scope>
    <source>
        <strain evidence="2">cv. Shandingzi</strain>
        <tissue evidence="1">Leaves</tissue>
    </source>
</reference>
<protein>
    <submittedName>
        <fullName evidence="1">Uncharacterized protein</fullName>
    </submittedName>
</protein>
<evidence type="ECO:0000313" key="1">
    <source>
        <dbReference type="EMBL" id="TQD94046.1"/>
    </source>
</evidence>
<dbReference type="AlphaFoldDB" id="A0A540M5R6"/>